<evidence type="ECO:0000313" key="2">
    <source>
        <dbReference type="Proteomes" id="UP000037267"/>
    </source>
</evidence>
<proteinExistence type="predicted"/>
<evidence type="ECO:0000313" key="1">
    <source>
        <dbReference type="EMBL" id="KNF08600.1"/>
    </source>
</evidence>
<dbReference type="EMBL" id="LGSS01000006">
    <property type="protein sequence ID" value="KNF08600.1"/>
    <property type="molecule type" value="Genomic_DNA"/>
</dbReference>
<comment type="caution">
    <text evidence="1">The sequence shown here is derived from an EMBL/GenBank/DDBJ whole genome shotgun (WGS) entry which is preliminary data.</text>
</comment>
<organism evidence="1 2">
    <name type="scientific">Gottschalkia purinilytica</name>
    <name type="common">Clostridium purinilyticum</name>
    <dbReference type="NCBI Taxonomy" id="1503"/>
    <lineage>
        <taxon>Bacteria</taxon>
        <taxon>Bacillati</taxon>
        <taxon>Bacillota</taxon>
        <taxon>Tissierellia</taxon>
        <taxon>Tissierellales</taxon>
        <taxon>Gottschalkiaceae</taxon>
        <taxon>Gottschalkia</taxon>
    </lineage>
</organism>
<dbReference type="STRING" id="1503.CLPU_6c00860"/>
<accession>A0A0L0WB89</accession>
<dbReference type="Proteomes" id="UP000037267">
    <property type="component" value="Unassembled WGS sequence"/>
</dbReference>
<reference evidence="2" key="1">
    <citation type="submission" date="2015-07" db="EMBL/GenBank/DDBJ databases">
        <title>Draft genome sequence of the purine-degrading Gottschalkia purinilyticum DSM 1384 (formerly Clostridium purinilyticum).</title>
        <authorList>
            <person name="Poehlein A."/>
            <person name="Schiel-Bengelsdorf B."/>
            <person name="Bengelsdorf F.R."/>
            <person name="Daniel R."/>
            <person name="Duerre P."/>
        </authorList>
    </citation>
    <scope>NUCLEOTIDE SEQUENCE [LARGE SCALE GENOMIC DNA]</scope>
    <source>
        <strain evidence="2">DSM 1384</strain>
    </source>
</reference>
<dbReference type="RefSeq" id="WP_050355116.1">
    <property type="nucleotide sequence ID" value="NZ_LGSS01000006.1"/>
</dbReference>
<dbReference type="AlphaFoldDB" id="A0A0L0WB89"/>
<name>A0A0L0WB89_GOTPU</name>
<sequence>MDKYKDFIDKIIECIKKNFSSSWEKILVQFEISESSMRVSDSILLKDGETEYWNIPDELYKIFKEMWIMTMGDENIEWDEIVFVVDNKDTIVDYYYKEQSHIQAHEKMEFFENKYFGKSTK</sequence>
<protein>
    <submittedName>
        <fullName evidence="1">Uncharacterized protein</fullName>
    </submittedName>
</protein>
<dbReference type="SUPFAM" id="SSF160424">
    <property type="entry name" value="BH3703-like"/>
    <property type="match status" value="1"/>
</dbReference>
<gene>
    <name evidence="1" type="ORF">CLPU_6c00860</name>
</gene>
<keyword evidence="2" id="KW-1185">Reference proteome</keyword>
<dbReference type="InterPro" id="IPR036170">
    <property type="entry name" value="YezG-like_sf"/>
</dbReference>